<dbReference type="PROSITE" id="PS00107">
    <property type="entry name" value="PROTEIN_KINASE_ATP"/>
    <property type="match status" value="1"/>
</dbReference>
<feature type="region of interest" description="Disordered" evidence="13">
    <location>
        <begin position="50"/>
        <end position="72"/>
    </location>
</feature>
<keyword evidence="8 11" id="KW-0067">ATP-binding</keyword>
<feature type="transmembrane region" description="Helical" evidence="14">
    <location>
        <begin position="20"/>
        <end position="45"/>
    </location>
</feature>
<keyword evidence="5 14" id="KW-0812">Transmembrane</keyword>
<dbReference type="Gene3D" id="1.10.510.10">
    <property type="entry name" value="Transferase(Phosphotransferase) domain 1"/>
    <property type="match status" value="1"/>
</dbReference>
<keyword evidence="4" id="KW-0808">Transferase</keyword>
<dbReference type="Pfam" id="PF07714">
    <property type="entry name" value="PK_Tyr_Ser-Thr"/>
    <property type="match status" value="1"/>
</dbReference>
<gene>
    <name evidence="16" type="ORF">CSSPTR1EN2_LOCUS4385</name>
</gene>
<dbReference type="PANTHER" id="PTHR47984">
    <property type="entry name" value="OS01G0323000 PROTEIN"/>
    <property type="match status" value="1"/>
</dbReference>
<evidence type="ECO:0000259" key="15">
    <source>
        <dbReference type="PROSITE" id="PS50011"/>
    </source>
</evidence>
<evidence type="ECO:0000256" key="11">
    <source>
        <dbReference type="PROSITE-ProRule" id="PRU10141"/>
    </source>
</evidence>
<dbReference type="SMART" id="SM00220">
    <property type="entry name" value="S_TKc"/>
    <property type="match status" value="1"/>
</dbReference>
<evidence type="ECO:0000256" key="7">
    <source>
        <dbReference type="ARBA" id="ARBA00022777"/>
    </source>
</evidence>
<keyword evidence="6 11" id="KW-0547">Nucleotide-binding</keyword>
<keyword evidence="10 14" id="KW-0472">Membrane</keyword>
<dbReference type="InterPro" id="IPR001245">
    <property type="entry name" value="Ser-Thr/Tyr_kinase_cat_dom"/>
</dbReference>
<dbReference type="EMBL" id="OZ019904">
    <property type="protein sequence ID" value="CAK9198335.1"/>
    <property type="molecule type" value="Genomic_DNA"/>
</dbReference>
<keyword evidence="17" id="KW-1185">Reference proteome</keyword>
<dbReference type="PROSITE" id="PS00108">
    <property type="entry name" value="PROTEIN_KINASE_ST"/>
    <property type="match status" value="1"/>
</dbReference>
<feature type="domain" description="Protein kinase" evidence="15">
    <location>
        <begin position="142"/>
        <end position="420"/>
    </location>
</feature>
<evidence type="ECO:0000256" key="13">
    <source>
        <dbReference type="SAM" id="MobiDB-lite"/>
    </source>
</evidence>
<dbReference type="PANTHER" id="PTHR47984:SF14">
    <property type="entry name" value="OS01G0323000 PROTEIN"/>
    <property type="match status" value="1"/>
</dbReference>
<evidence type="ECO:0000256" key="5">
    <source>
        <dbReference type="ARBA" id="ARBA00022692"/>
    </source>
</evidence>
<keyword evidence="7" id="KW-0418">Kinase</keyword>
<evidence type="ECO:0000313" key="16">
    <source>
        <dbReference type="EMBL" id="CAK9198335.1"/>
    </source>
</evidence>
<dbReference type="InterPro" id="IPR000719">
    <property type="entry name" value="Prot_kinase_dom"/>
</dbReference>
<comment type="subcellular location">
    <subcellularLocation>
        <location evidence="1">Membrane</location>
        <topology evidence="1">Single-pass membrane protein</topology>
    </subcellularLocation>
</comment>
<comment type="similarity">
    <text evidence="12">Belongs to the protein kinase superfamily.</text>
</comment>
<dbReference type="InterPro" id="IPR017441">
    <property type="entry name" value="Protein_kinase_ATP_BS"/>
</dbReference>
<evidence type="ECO:0000256" key="4">
    <source>
        <dbReference type="ARBA" id="ARBA00022679"/>
    </source>
</evidence>
<keyword evidence="3" id="KW-0597">Phosphoprotein</keyword>
<dbReference type="InterPro" id="IPR011009">
    <property type="entry name" value="Kinase-like_dom_sf"/>
</dbReference>
<dbReference type="Proteomes" id="UP001497512">
    <property type="component" value="Chromosome 12"/>
</dbReference>
<protein>
    <recommendedName>
        <fullName evidence="15">Protein kinase domain-containing protein</fullName>
    </recommendedName>
</protein>
<evidence type="ECO:0000256" key="6">
    <source>
        <dbReference type="ARBA" id="ARBA00022741"/>
    </source>
</evidence>
<feature type="binding site" evidence="11">
    <location>
        <position position="170"/>
    </location>
    <ligand>
        <name>ATP</name>
        <dbReference type="ChEBI" id="CHEBI:30616"/>
    </ligand>
</feature>
<evidence type="ECO:0000256" key="1">
    <source>
        <dbReference type="ARBA" id="ARBA00004167"/>
    </source>
</evidence>
<evidence type="ECO:0000313" key="17">
    <source>
        <dbReference type="Proteomes" id="UP001497512"/>
    </source>
</evidence>
<name>A0ABP0TJP1_9BRYO</name>
<dbReference type="InterPro" id="IPR008271">
    <property type="entry name" value="Ser/Thr_kinase_AS"/>
</dbReference>
<evidence type="ECO:0000256" key="12">
    <source>
        <dbReference type="RuleBase" id="RU000304"/>
    </source>
</evidence>
<dbReference type="SUPFAM" id="SSF56112">
    <property type="entry name" value="Protein kinase-like (PK-like)"/>
    <property type="match status" value="1"/>
</dbReference>
<evidence type="ECO:0000256" key="8">
    <source>
        <dbReference type="ARBA" id="ARBA00022840"/>
    </source>
</evidence>
<evidence type="ECO:0000256" key="9">
    <source>
        <dbReference type="ARBA" id="ARBA00022989"/>
    </source>
</evidence>
<organism evidence="16 17">
    <name type="scientific">Sphagnum troendelagicum</name>
    <dbReference type="NCBI Taxonomy" id="128251"/>
    <lineage>
        <taxon>Eukaryota</taxon>
        <taxon>Viridiplantae</taxon>
        <taxon>Streptophyta</taxon>
        <taxon>Embryophyta</taxon>
        <taxon>Bryophyta</taxon>
        <taxon>Sphagnophytina</taxon>
        <taxon>Sphagnopsida</taxon>
        <taxon>Sphagnales</taxon>
        <taxon>Sphagnaceae</taxon>
        <taxon>Sphagnum</taxon>
    </lineage>
</organism>
<dbReference type="PROSITE" id="PS50011">
    <property type="entry name" value="PROTEIN_KINASE_DOM"/>
    <property type="match status" value="1"/>
</dbReference>
<sequence length="420" mass="46583">MGMERQIFRELSRTTNVFGLKLWTVITVGAVAVIFVTIVVVFWLLCSSSSSQRSPKSSSSRKKELSSGTRNTPPSCCCYAHTLLERRSRHQAERESADDPLTCISVTVSTKTGDSNPILPPTDLGWGQSYSLREIEIATNGFADETLLGEGGYGIVYRGDLPDGTLVAVKNLLNNKGRAEKEFLVEVEAIGRVRHKNLVQLLGYCAEGTQRMLVYEYVDNGNLDQWLHGPLAETNPLTWQARMRIVLGTAKALAYLHEALEPKVVHRDIKSSNILVDTSWDAKVSDFGLAKLLGSDKSHVTTRVMGTFGYVAPEYCSTGLLNERSDVYSFGVLLTEVITGRDPVDYSRATGEVNLVDWLKQMVASKRSEEVADPQMKVKPTTRTLKRAILVALRCVDPDAQKRPKMGHVVHMLEADDFPF</sequence>
<accession>A0ABP0TJP1</accession>
<evidence type="ECO:0000256" key="3">
    <source>
        <dbReference type="ARBA" id="ARBA00022553"/>
    </source>
</evidence>
<evidence type="ECO:0000256" key="2">
    <source>
        <dbReference type="ARBA" id="ARBA00022527"/>
    </source>
</evidence>
<keyword evidence="2 12" id="KW-0723">Serine/threonine-protein kinase</keyword>
<evidence type="ECO:0000256" key="10">
    <source>
        <dbReference type="ARBA" id="ARBA00023136"/>
    </source>
</evidence>
<dbReference type="Gene3D" id="3.30.200.20">
    <property type="entry name" value="Phosphorylase Kinase, domain 1"/>
    <property type="match status" value="1"/>
</dbReference>
<evidence type="ECO:0000256" key="14">
    <source>
        <dbReference type="SAM" id="Phobius"/>
    </source>
</evidence>
<proteinExistence type="inferred from homology"/>
<reference evidence="16" key="1">
    <citation type="submission" date="2024-02" db="EMBL/GenBank/DDBJ databases">
        <authorList>
            <consortium name="ELIXIR-Norway"/>
            <consortium name="Elixir Norway"/>
        </authorList>
    </citation>
    <scope>NUCLEOTIDE SEQUENCE</scope>
</reference>
<dbReference type="InterPro" id="IPR052232">
    <property type="entry name" value="RLK_Ser/Thr-Kinase"/>
</dbReference>
<keyword evidence="9 14" id="KW-1133">Transmembrane helix</keyword>